<accession>A0A8H8WYE9</accession>
<gene>
    <name evidence="2" type="ORF">mvi_52740</name>
</gene>
<evidence type="ECO:0008006" key="4">
    <source>
        <dbReference type="Google" id="ProtNLM"/>
    </source>
</evidence>
<proteinExistence type="predicted"/>
<dbReference type="RefSeq" id="WP_207179838.1">
    <property type="nucleotide sequence ID" value="NZ_AP024145.1"/>
</dbReference>
<sequence length="213" mass="22634">MSDLRGLVGTPIERTQRLTAENRALRDEIARLTGLPPTRRTPSGMEKATGGGAEPQSPVRRRGPAQERCALTREVVPSVAAPPGSPFMGYQDVVVRDLVLEACVTRDRRERWHTPSGETLVAALPAGVAGGLGPHLRRLLLAAHVQGQVTTERLRALLAGVGVPIFQAAGGRLHRNEAGLLRVLERPEIPLHTNGSENTSAPASPSGGSRAAR</sequence>
<feature type="region of interest" description="Disordered" evidence="1">
    <location>
        <begin position="29"/>
        <end position="66"/>
    </location>
</feature>
<dbReference type="AlphaFoldDB" id="A0A8H8WYE9"/>
<name>A0A8H8WYE9_9HYPH</name>
<evidence type="ECO:0000256" key="1">
    <source>
        <dbReference type="SAM" id="MobiDB-lite"/>
    </source>
</evidence>
<feature type="compositionally biased region" description="Low complexity" evidence="1">
    <location>
        <begin position="200"/>
        <end position="213"/>
    </location>
</feature>
<feature type="region of interest" description="Disordered" evidence="1">
    <location>
        <begin position="190"/>
        <end position="213"/>
    </location>
</feature>
<dbReference type="Proteomes" id="UP000663508">
    <property type="component" value="Chromosome"/>
</dbReference>
<dbReference type="EMBL" id="AP024145">
    <property type="protein sequence ID" value="BCM86813.1"/>
    <property type="molecule type" value="Genomic_DNA"/>
</dbReference>
<protein>
    <recommendedName>
        <fullName evidence="4">Transposase</fullName>
    </recommendedName>
</protein>
<dbReference type="KEGG" id="mind:mvi_52740"/>
<evidence type="ECO:0000313" key="3">
    <source>
        <dbReference type="Proteomes" id="UP000663508"/>
    </source>
</evidence>
<organism evidence="2 3">
    <name type="scientific">Methylobacterium indicum</name>
    <dbReference type="NCBI Taxonomy" id="1775910"/>
    <lineage>
        <taxon>Bacteria</taxon>
        <taxon>Pseudomonadati</taxon>
        <taxon>Pseudomonadota</taxon>
        <taxon>Alphaproteobacteria</taxon>
        <taxon>Hyphomicrobiales</taxon>
        <taxon>Methylobacteriaceae</taxon>
        <taxon>Methylobacterium</taxon>
    </lineage>
</organism>
<evidence type="ECO:0000313" key="2">
    <source>
        <dbReference type="EMBL" id="BCM86813.1"/>
    </source>
</evidence>
<reference evidence="2" key="1">
    <citation type="submission" date="2020-11" db="EMBL/GenBank/DDBJ databases">
        <title>Complete genome sequence of a novel pathogenic Methylobacterium strain isolated from rice in Vietnam.</title>
        <authorList>
            <person name="Lai K."/>
            <person name="Okazaki S."/>
            <person name="Higashi K."/>
            <person name="Mori H."/>
            <person name="Toyoda A."/>
            <person name="Kurokawa K."/>
        </authorList>
    </citation>
    <scope>NUCLEOTIDE SEQUENCE</scope>
    <source>
        <strain evidence="2">VL1</strain>
    </source>
</reference>